<protein>
    <submittedName>
        <fullName evidence="1">Uncharacterized protein</fullName>
    </submittedName>
</protein>
<dbReference type="Proteomes" id="UP000298030">
    <property type="component" value="Unassembled WGS sequence"/>
</dbReference>
<reference evidence="1 2" key="1">
    <citation type="journal article" date="2019" name="Nat. Ecol. Evol.">
        <title>Megaphylogeny resolves global patterns of mushroom evolution.</title>
        <authorList>
            <person name="Varga T."/>
            <person name="Krizsan K."/>
            <person name="Foldi C."/>
            <person name="Dima B."/>
            <person name="Sanchez-Garcia M."/>
            <person name="Sanchez-Ramirez S."/>
            <person name="Szollosi G.J."/>
            <person name="Szarkandi J.G."/>
            <person name="Papp V."/>
            <person name="Albert L."/>
            <person name="Andreopoulos W."/>
            <person name="Angelini C."/>
            <person name="Antonin V."/>
            <person name="Barry K.W."/>
            <person name="Bougher N.L."/>
            <person name="Buchanan P."/>
            <person name="Buyck B."/>
            <person name="Bense V."/>
            <person name="Catcheside P."/>
            <person name="Chovatia M."/>
            <person name="Cooper J."/>
            <person name="Damon W."/>
            <person name="Desjardin D."/>
            <person name="Finy P."/>
            <person name="Geml J."/>
            <person name="Haridas S."/>
            <person name="Hughes K."/>
            <person name="Justo A."/>
            <person name="Karasinski D."/>
            <person name="Kautmanova I."/>
            <person name="Kiss B."/>
            <person name="Kocsube S."/>
            <person name="Kotiranta H."/>
            <person name="LaButti K.M."/>
            <person name="Lechner B.E."/>
            <person name="Liimatainen K."/>
            <person name="Lipzen A."/>
            <person name="Lukacs Z."/>
            <person name="Mihaltcheva S."/>
            <person name="Morgado L.N."/>
            <person name="Niskanen T."/>
            <person name="Noordeloos M.E."/>
            <person name="Ohm R.A."/>
            <person name="Ortiz-Santana B."/>
            <person name="Ovrebo C."/>
            <person name="Racz N."/>
            <person name="Riley R."/>
            <person name="Savchenko A."/>
            <person name="Shiryaev A."/>
            <person name="Soop K."/>
            <person name="Spirin V."/>
            <person name="Szebenyi C."/>
            <person name="Tomsovsky M."/>
            <person name="Tulloss R.E."/>
            <person name="Uehling J."/>
            <person name="Grigoriev I.V."/>
            <person name="Vagvolgyi C."/>
            <person name="Papp T."/>
            <person name="Martin F.M."/>
            <person name="Miettinen O."/>
            <person name="Hibbett D.S."/>
            <person name="Nagy L.G."/>
        </authorList>
    </citation>
    <scope>NUCLEOTIDE SEQUENCE [LARGE SCALE GENOMIC DNA]</scope>
    <source>
        <strain evidence="1 2">FP101781</strain>
    </source>
</reference>
<organism evidence="1 2">
    <name type="scientific">Coprinellus micaceus</name>
    <name type="common">Glistening ink-cap mushroom</name>
    <name type="synonym">Coprinus micaceus</name>
    <dbReference type="NCBI Taxonomy" id="71717"/>
    <lineage>
        <taxon>Eukaryota</taxon>
        <taxon>Fungi</taxon>
        <taxon>Dikarya</taxon>
        <taxon>Basidiomycota</taxon>
        <taxon>Agaricomycotina</taxon>
        <taxon>Agaricomycetes</taxon>
        <taxon>Agaricomycetidae</taxon>
        <taxon>Agaricales</taxon>
        <taxon>Agaricineae</taxon>
        <taxon>Psathyrellaceae</taxon>
        <taxon>Coprinellus</taxon>
    </lineage>
</organism>
<dbReference type="AlphaFoldDB" id="A0A4Y7TEY8"/>
<evidence type="ECO:0000313" key="1">
    <source>
        <dbReference type="EMBL" id="TEB32524.1"/>
    </source>
</evidence>
<proteinExistence type="predicted"/>
<comment type="caution">
    <text evidence="1">The sequence shown here is derived from an EMBL/GenBank/DDBJ whole genome shotgun (WGS) entry which is preliminary data.</text>
</comment>
<accession>A0A4Y7TEY8</accession>
<sequence length="189" mass="22053">MHRTLQQLERSSAICDELEPCDSLAVALTCQGLLEPALDSLWREIYSFLLIIGCMPDDLWRREERTIAGESYYPSDTRIFVLFLRRPLTPKDLNRYMRFYAKRIRHIEWRISIEDPVFPIEGLLALQIATDRILGALTPLTQFPMAKSHERSSTQPHPPLAHRGLSASRLALYPTLFWAQRGRSRYRRL</sequence>
<gene>
    <name evidence="1" type="ORF">FA13DRAFT_259701</name>
</gene>
<dbReference type="OrthoDB" id="2975000at2759"/>
<keyword evidence="2" id="KW-1185">Reference proteome</keyword>
<dbReference type="EMBL" id="QPFP01000015">
    <property type="protein sequence ID" value="TEB32524.1"/>
    <property type="molecule type" value="Genomic_DNA"/>
</dbReference>
<name>A0A4Y7TEY8_COPMI</name>
<evidence type="ECO:0000313" key="2">
    <source>
        <dbReference type="Proteomes" id="UP000298030"/>
    </source>
</evidence>